<organism evidence="10 11">
    <name type="scientific">Romanomermis culicivorax</name>
    <name type="common">Nematode worm</name>
    <dbReference type="NCBI Taxonomy" id="13658"/>
    <lineage>
        <taxon>Eukaryota</taxon>
        <taxon>Metazoa</taxon>
        <taxon>Ecdysozoa</taxon>
        <taxon>Nematoda</taxon>
        <taxon>Enoplea</taxon>
        <taxon>Dorylaimia</taxon>
        <taxon>Mermithida</taxon>
        <taxon>Mermithoidea</taxon>
        <taxon>Mermithidae</taxon>
        <taxon>Romanomermis</taxon>
    </lineage>
</organism>
<evidence type="ECO:0000256" key="7">
    <source>
        <dbReference type="ARBA" id="ARBA00023242"/>
    </source>
</evidence>
<dbReference type="GO" id="GO:0006273">
    <property type="term" value="P:lagging strand elongation"/>
    <property type="evidence" value="ECO:0007669"/>
    <property type="project" value="TreeGrafter"/>
</dbReference>
<dbReference type="GO" id="GO:0003677">
    <property type="term" value="F:DNA binding"/>
    <property type="evidence" value="ECO:0007669"/>
    <property type="project" value="InterPro"/>
</dbReference>
<evidence type="ECO:0000256" key="1">
    <source>
        <dbReference type="ARBA" id="ARBA00004123"/>
    </source>
</evidence>
<dbReference type="InterPro" id="IPR036599">
    <property type="entry name" value="DNA_ligase_N_sf"/>
</dbReference>
<keyword evidence="4" id="KW-0479">Metal-binding</keyword>
<evidence type="ECO:0000256" key="8">
    <source>
        <dbReference type="SAM" id="MobiDB-lite"/>
    </source>
</evidence>
<dbReference type="PANTHER" id="PTHR45674:SF9">
    <property type="entry name" value="DNA LIGASE 3"/>
    <property type="match status" value="1"/>
</dbReference>
<evidence type="ECO:0000256" key="3">
    <source>
        <dbReference type="ARBA" id="ARBA00022598"/>
    </source>
</evidence>
<evidence type="ECO:0000313" key="10">
    <source>
        <dbReference type="Proteomes" id="UP000887565"/>
    </source>
</evidence>
<dbReference type="GO" id="GO:0003910">
    <property type="term" value="F:DNA ligase (ATP) activity"/>
    <property type="evidence" value="ECO:0007669"/>
    <property type="project" value="InterPro"/>
</dbReference>
<keyword evidence="6" id="KW-0862">Zinc</keyword>
<dbReference type="AlphaFoldDB" id="A0A915KFN9"/>
<dbReference type="PROSITE" id="PS50064">
    <property type="entry name" value="ZF_PARP_2"/>
    <property type="match status" value="1"/>
</dbReference>
<dbReference type="SUPFAM" id="SSF57716">
    <property type="entry name" value="Glucocorticoid receptor-like (DNA-binding domain)"/>
    <property type="match status" value="1"/>
</dbReference>
<proteinExistence type="inferred from homology"/>
<dbReference type="GO" id="GO:0006310">
    <property type="term" value="P:DNA recombination"/>
    <property type="evidence" value="ECO:0007669"/>
    <property type="project" value="InterPro"/>
</dbReference>
<keyword evidence="5" id="KW-0863">Zinc-finger</keyword>
<feature type="domain" description="PARP-type" evidence="9">
    <location>
        <begin position="26"/>
        <end position="98"/>
    </location>
</feature>
<dbReference type="InterPro" id="IPR050191">
    <property type="entry name" value="ATP-dep_DNA_ligase"/>
</dbReference>
<evidence type="ECO:0000313" key="11">
    <source>
        <dbReference type="WBParaSite" id="nRc.2.0.1.t36784-RA"/>
    </source>
</evidence>
<evidence type="ECO:0000259" key="9">
    <source>
        <dbReference type="PROSITE" id="PS50064"/>
    </source>
</evidence>
<dbReference type="GO" id="GO:0070421">
    <property type="term" value="C:DNA ligase III-XRCC1 complex"/>
    <property type="evidence" value="ECO:0007669"/>
    <property type="project" value="TreeGrafter"/>
</dbReference>
<evidence type="ECO:0000256" key="4">
    <source>
        <dbReference type="ARBA" id="ARBA00022723"/>
    </source>
</evidence>
<name>A0A915KFN9_ROMCU</name>
<feature type="region of interest" description="Disordered" evidence="8">
    <location>
        <begin position="163"/>
        <end position="225"/>
    </location>
</feature>
<evidence type="ECO:0000256" key="5">
    <source>
        <dbReference type="ARBA" id="ARBA00022771"/>
    </source>
</evidence>
<dbReference type="GO" id="GO:0008270">
    <property type="term" value="F:zinc ion binding"/>
    <property type="evidence" value="ECO:0007669"/>
    <property type="project" value="UniProtKB-KW"/>
</dbReference>
<accession>A0A915KFN9</accession>
<dbReference type="Gene3D" id="1.10.3260.10">
    <property type="entry name" value="DNA ligase, ATP-dependent, N-terminal domain"/>
    <property type="match status" value="1"/>
</dbReference>
<dbReference type="Pfam" id="PF04675">
    <property type="entry name" value="DNA_ligase_A_N"/>
    <property type="match status" value="1"/>
</dbReference>
<comment type="similarity">
    <text evidence="2">Belongs to the ATP-dependent DNA ligase family.</text>
</comment>
<protein>
    <submittedName>
        <fullName evidence="11">PARP-type domain-containing protein</fullName>
    </submittedName>
</protein>
<comment type="subcellular location">
    <subcellularLocation>
        <location evidence="1">Nucleus</location>
    </subcellularLocation>
</comment>
<keyword evidence="3" id="KW-0436">Ligase</keyword>
<dbReference type="InterPro" id="IPR036957">
    <property type="entry name" value="Znf_PARP_sf"/>
</dbReference>
<feature type="compositionally biased region" description="Low complexity" evidence="8">
    <location>
        <begin position="167"/>
        <end position="177"/>
    </location>
</feature>
<dbReference type="Gene3D" id="3.30.1740.10">
    <property type="entry name" value="Zinc finger, PARP-type"/>
    <property type="match status" value="1"/>
</dbReference>
<dbReference type="SMART" id="SM01336">
    <property type="entry name" value="zf-PARP"/>
    <property type="match status" value="1"/>
</dbReference>
<keyword evidence="10" id="KW-1185">Reference proteome</keyword>
<dbReference type="OMA" id="TDDIEGW"/>
<reference evidence="11" key="1">
    <citation type="submission" date="2022-11" db="UniProtKB">
        <authorList>
            <consortium name="WormBaseParasite"/>
        </authorList>
    </citation>
    <scope>IDENTIFICATION</scope>
</reference>
<evidence type="ECO:0000256" key="2">
    <source>
        <dbReference type="ARBA" id="ARBA00007572"/>
    </source>
</evidence>
<sequence>MLTIVNLENKQFSSTEFSGIYSNWWSIEKASLRLAKIVPNPFSDKADDMRQYYHASCLFETFNNARANTKVIESADEIEGWADINQSDKNDLLNKIEARVQLNYLPHWSDHQMGKALRIRWDIFNTFRANMYSLKQCSSPTTMQILITLLLLSQGGTNLEKKRAVGKQSKQSTTLSKKSPKKVKVEESIPPEQRQTDTLSKPNHISSSKSIESGKGEPEFPQSSDKACNNSFEQFCLLCDRISSVSGYLQKTKVVKDFTTMGLTGGGTDKYRGDLYILLKLLLPGVVKRVYNINSKQMVKLFSQIYNVDYSSMLDHFNSMGDIAGTISSYFMKSVTVQPRDTSSLSLYDV</sequence>
<keyword evidence="7" id="KW-0539">Nucleus</keyword>
<dbReference type="PANTHER" id="PTHR45674">
    <property type="entry name" value="DNA LIGASE 1/3 FAMILY MEMBER"/>
    <property type="match status" value="1"/>
</dbReference>
<dbReference type="Proteomes" id="UP000887565">
    <property type="component" value="Unplaced"/>
</dbReference>
<dbReference type="Pfam" id="PF00645">
    <property type="entry name" value="zf-PARP"/>
    <property type="match status" value="1"/>
</dbReference>
<dbReference type="GO" id="GO:0006302">
    <property type="term" value="P:double-strand break repair"/>
    <property type="evidence" value="ECO:0007669"/>
    <property type="project" value="TreeGrafter"/>
</dbReference>
<evidence type="ECO:0000256" key="6">
    <source>
        <dbReference type="ARBA" id="ARBA00022833"/>
    </source>
</evidence>
<dbReference type="InterPro" id="IPR012308">
    <property type="entry name" value="DNA_ligase_ATP-dep_N"/>
</dbReference>
<dbReference type="WBParaSite" id="nRc.2.0.1.t36784-RA">
    <property type="protein sequence ID" value="nRc.2.0.1.t36784-RA"/>
    <property type="gene ID" value="nRc.2.0.1.g36784"/>
</dbReference>
<dbReference type="InterPro" id="IPR001510">
    <property type="entry name" value="Znf_PARP"/>
</dbReference>